<protein>
    <submittedName>
        <fullName evidence="1">Winged helix DNA-binding domain-containing protein</fullName>
    </submittedName>
</protein>
<dbReference type="PANTHER" id="PTHR38479">
    <property type="entry name" value="LMO0824 PROTEIN"/>
    <property type="match status" value="1"/>
</dbReference>
<name>A0ABU4HY36_9ACTN</name>
<keyword evidence="1" id="KW-0238">DNA-binding</keyword>
<dbReference type="RefSeq" id="WP_318599410.1">
    <property type="nucleotide sequence ID" value="NZ_JAWSTH010000071.1"/>
</dbReference>
<dbReference type="Proteomes" id="UP001284601">
    <property type="component" value="Unassembled WGS sequence"/>
</dbReference>
<evidence type="ECO:0000313" key="2">
    <source>
        <dbReference type="Proteomes" id="UP001284601"/>
    </source>
</evidence>
<dbReference type="InterPro" id="IPR009351">
    <property type="entry name" value="AlkZ-like"/>
</dbReference>
<dbReference type="EMBL" id="JAWSTH010000071">
    <property type="protein sequence ID" value="MDW5596974.1"/>
    <property type="molecule type" value="Genomic_DNA"/>
</dbReference>
<reference evidence="1 2" key="2">
    <citation type="submission" date="2023-10" db="EMBL/GenBank/DDBJ databases">
        <authorList>
            <person name="Han X.F."/>
        </authorList>
    </citation>
    <scope>NUCLEOTIDE SEQUENCE [LARGE SCALE GENOMIC DNA]</scope>
    <source>
        <strain evidence="1 2">KCTC 39840</strain>
    </source>
</reference>
<comment type="caution">
    <text evidence="1">The sequence shown here is derived from an EMBL/GenBank/DDBJ whole genome shotgun (WGS) entry which is preliminary data.</text>
</comment>
<gene>
    <name evidence="1" type="ORF">R7226_21685</name>
</gene>
<proteinExistence type="predicted"/>
<evidence type="ECO:0000313" key="1">
    <source>
        <dbReference type="EMBL" id="MDW5596974.1"/>
    </source>
</evidence>
<accession>A0ABU4HY36</accession>
<dbReference type="PANTHER" id="PTHR38479:SF2">
    <property type="entry name" value="WINGED HELIX DNA-BINDING DOMAIN-CONTAINING PROTEIN"/>
    <property type="match status" value="1"/>
</dbReference>
<dbReference type="Pfam" id="PF06224">
    <property type="entry name" value="AlkZ-like"/>
    <property type="match status" value="1"/>
</dbReference>
<organism evidence="1 2">
    <name type="scientific">Conexibacter stalactiti</name>
    <dbReference type="NCBI Taxonomy" id="1940611"/>
    <lineage>
        <taxon>Bacteria</taxon>
        <taxon>Bacillati</taxon>
        <taxon>Actinomycetota</taxon>
        <taxon>Thermoleophilia</taxon>
        <taxon>Solirubrobacterales</taxon>
        <taxon>Conexibacteraceae</taxon>
        <taxon>Conexibacter</taxon>
    </lineage>
</organism>
<sequence>MPANAERPARVVSAQERRARLGRRQLLAPEARAATVEQATERIVCLHATDPATVYLSAWARVEALRVTDLERALYADRSLVKHMAMRRTLFVFPRATMPDAQAGASARVADVERRRLIADVERAGLKRDGARWLREGCTAVLATLADGRELSSTELRDELPLLEGSISYGEGKSWAGKMPIGPRVLTVLSAEGLIVRASNVGGWTSSRPRWTAMGAWLGEELAPRTAQQGVAGLVERWLRAFGPGTEADLKWWLGGTLRAVRAALVEIGAVPVALVGDDSAGDGTVRGRGAATGWLMPDDLDPVAAPAPWAALLPPLDPTTMGWTERDFYLGSYRPQLFDSAGNAGPTAWWEGRIVGGWRQREDGSVELQLLEDPGDDGRRALDAEAARLTAWLEGVRLLPRFPSPLSKALAER</sequence>
<dbReference type="GO" id="GO:0003677">
    <property type="term" value="F:DNA binding"/>
    <property type="evidence" value="ECO:0007669"/>
    <property type="project" value="UniProtKB-KW"/>
</dbReference>
<reference evidence="2" key="1">
    <citation type="submission" date="2023-07" db="EMBL/GenBank/DDBJ databases">
        <title>Conexibacter stalactiti sp. nov., isolated from stalactites in a lava cave and emended description of the genus Conexibacter.</title>
        <authorList>
            <person name="Lee S.D."/>
        </authorList>
    </citation>
    <scope>NUCLEOTIDE SEQUENCE [LARGE SCALE GENOMIC DNA]</scope>
    <source>
        <strain evidence="2">KCTC 39840</strain>
    </source>
</reference>
<keyword evidence="2" id="KW-1185">Reference proteome</keyword>